<proteinExistence type="predicted"/>
<dbReference type="RefSeq" id="WP_149468112.1">
    <property type="nucleotide sequence ID" value="NZ_QOKW01000004.1"/>
</dbReference>
<accession>A0A9W7NLG4</accession>
<dbReference type="Proteomes" id="UP000480854">
    <property type="component" value="Unassembled WGS sequence"/>
</dbReference>
<dbReference type="AlphaFoldDB" id="A0A9W7NLG4"/>
<gene>
    <name evidence="2" type="ORF">DS843_06595</name>
</gene>
<feature type="region of interest" description="Disordered" evidence="1">
    <location>
        <begin position="1"/>
        <end position="22"/>
    </location>
</feature>
<keyword evidence="3" id="KW-1185">Reference proteome</keyword>
<feature type="compositionally biased region" description="Basic and acidic residues" evidence="1">
    <location>
        <begin position="37"/>
        <end position="59"/>
    </location>
</feature>
<reference evidence="2 3" key="1">
    <citation type="submission" date="2018-07" db="EMBL/GenBank/DDBJ databases">
        <title>Genome sequence of Azospirillum sp. ATCC 49961.</title>
        <authorList>
            <person name="Sant'Anna F.H."/>
            <person name="Baldani J.I."/>
            <person name="Zilli J.E."/>
            <person name="Reis V.M."/>
            <person name="Hartmann A."/>
            <person name="Cruz L."/>
            <person name="de Souza E.M."/>
            <person name="de Oliveira Pedrosa F."/>
            <person name="Passaglia L.M.P."/>
        </authorList>
    </citation>
    <scope>NUCLEOTIDE SEQUENCE [LARGE SCALE GENOMIC DNA]</scope>
    <source>
        <strain evidence="2 3">ATCC 49961</strain>
    </source>
</reference>
<evidence type="ECO:0000256" key="1">
    <source>
        <dbReference type="SAM" id="MobiDB-lite"/>
    </source>
</evidence>
<dbReference type="EMBL" id="QOKW01000004">
    <property type="protein sequence ID" value="KAA0682209.1"/>
    <property type="molecule type" value="Genomic_DNA"/>
</dbReference>
<feature type="region of interest" description="Disordered" evidence="1">
    <location>
        <begin position="34"/>
        <end position="59"/>
    </location>
</feature>
<comment type="caution">
    <text evidence="2">The sequence shown here is derived from an EMBL/GenBank/DDBJ whole genome shotgun (WGS) entry which is preliminary data.</text>
</comment>
<feature type="compositionally biased region" description="Polar residues" evidence="1">
    <location>
        <begin position="1"/>
        <end position="11"/>
    </location>
</feature>
<name>A0A9W7NLG4_9PROT</name>
<evidence type="ECO:0000313" key="2">
    <source>
        <dbReference type="EMBL" id="KAA0682209.1"/>
    </source>
</evidence>
<organism evidence="2 3">
    <name type="scientific">Roseomonas genomospecies 6</name>
    <dbReference type="NCBI Taxonomy" id="214106"/>
    <lineage>
        <taxon>Bacteria</taxon>
        <taxon>Pseudomonadati</taxon>
        <taxon>Pseudomonadota</taxon>
        <taxon>Alphaproteobacteria</taxon>
        <taxon>Acetobacterales</taxon>
        <taxon>Roseomonadaceae</taxon>
        <taxon>Roseomonas</taxon>
    </lineage>
</organism>
<protein>
    <submittedName>
        <fullName evidence="2">Uncharacterized protein</fullName>
    </submittedName>
</protein>
<evidence type="ECO:0000313" key="3">
    <source>
        <dbReference type="Proteomes" id="UP000480854"/>
    </source>
</evidence>
<sequence length="79" mass="8884">MPGDLRSSTQWRQERRRPRADAVPVARVATPGGWHPLYDRAATEPTRRADREREARDASAIHAPDLSDFVAALPSPRKL</sequence>